<evidence type="ECO:0000259" key="3">
    <source>
        <dbReference type="Pfam" id="PF13305"/>
    </source>
</evidence>
<dbReference type="OrthoDB" id="7771375at2"/>
<keyword evidence="2" id="KW-0804">Transcription</keyword>
<keyword evidence="1" id="KW-0805">Transcription regulation</keyword>
<evidence type="ECO:0000256" key="2">
    <source>
        <dbReference type="ARBA" id="ARBA00023163"/>
    </source>
</evidence>
<gene>
    <name evidence="4" type="ORF">SAMN04488075_0693</name>
</gene>
<dbReference type="RefSeq" id="WP_143042719.1">
    <property type="nucleotide sequence ID" value="NZ_FNXG01000001.1"/>
</dbReference>
<name>A0A1H6K6C8_9RHOB</name>
<evidence type="ECO:0000313" key="4">
    <source>
        <dbReference type="EMBL" id="SEH67039.1"/>
    </source>
</evidence>
<dbReference type="AlphaFoldDB" id="A0A1H6K6C8"/>
<evidence type="ECO:0000313" key="5">
    <source>
        <dbReference type="Proteomes" id="UP000199125"/>
    </source>
</evidence>
<dbReference type="InterPro" id="IPR036271">
    <property type="entry name" value="Tet_transcr_reg_TetR-rel_C_sf"/>
</dbReference>
<evidence type="ECO:0000256" key="1">
    <source>
        <dbReference type="ARBA" id="ARBA00023015"/>
    </source>
</evidence>
<dbReference type="Pfam" id="PF13305">
    <property type="entry name" value="TetR_C_33"/>
    <property type="match status" value="1"/>
</dbReference>
<proteinExistence type="predicted"/>
<dbReference type="InterPro" id="IPR025996">
    <property type="entry name" value="MT1864/Rv1816-like_C"/>
</dbReference>
<organism evidence="4 5">
    <name type="scientific">Paracoccus alkenifer</name>
    <dbReference type="NCBI Taxonomy" id="65735"/>
    <lineage>
        <taxon>Bacteria</taxon>
        <taxon>Pseudomonadati</taxon>
        <taxon>Pseudomonadota</taxon>
        <taxon>Alphaproteobacteria</taxon>
        <taxon>Rhodobacterales</taxon>
        <taxon>Paracoccaceae</taxon>
        <taxon>Paracoccus</taxon>
    </lineage>
</organism>
<dbReference type="Gene3D" id="1.10.357.10">
    <property type="entry name" value="Tetracycline Repressor, domain 2"/>
    <property type="match status" value="1"/>
</dbReference>
<dbReference type="Proteomes" id="UP000199125">
    <property type="component" value="Unassembled WGS sequence"/>
</dbReference>
<feature type="domain" description="HTH-type transcriptional regulator MT1864/Rv1816-like C-terminal" evidence="3">
    <location>
        <begin position="91"/>
        <end position="169"/>
    </location>
</feature>
<dbReference type="EMBL" id="FNXG01000001">
    <property type="protein sequence ID" value="SEH67039.1"/>
    <property type="molecule type" value="Genomic_DNA"/>
</dbReference>
<keyword evidence="5" id="KW-1185">Reference proteome</keyword>
<accession>A0A1H6K6C8</accession>
<protein>
    <recommendedName>
        <fullName evidence="3">HTH-type transcriptional regulator MT1864/Rv1816-like C-terminal domain-containing protein</fullName>
    </recommendedName>
</protein>
<sequence>MTTSTDNEAGRSVMDRLLHSAIDQLREVPPYRVRVDEVADRAGIPRSEARAIFPQDAVLNESVAGYAMVQLADALTRALVTAPPGDNRAALIAISHAYVDWARGNRALYGAISARLLQPSNADSIVRRYDASFAPLVRRFLGEDGPDVTTRRAAIARATLFGLTDLILERRENIWLLPNPDFNAEISATIAEFVDILIASMPARD</sequence>
<reference evidence="5" key="1">
    <citation type="submission" date="2016-10" db="EMBL/GenBank/DDBJ databases">
        <authorList>
            <person name="Varghese N."/>
            <person name="Submissions S."/>
        </authorList>
    </citation>
    <scope>NUCLEOTIDE SEQUENCE [LARGE SCALE GENOMIC DNA]</scope>
    <source>
        <strain evidence="5">DSM 11593</strain>
    </source>
</reference>
<dbReference type="SUPFAM" id="SSF48498">
    <property type="entry name" value="Tetracyclin repressor-like, C-terminal domain"/>
    <property type="match status" value="1"/>
</dbReference>